<evidence type="ECO:0000313" key="1">
    <source>
        <dbReference type="EMBL" id="ERK71023.1"/>
    </source>
</evidence>
<dbReference type="Proteomes" id="UP000016605">
    <property type="component" value="Unassembled WGS sequence"/>
</dbReference>
<sequence length="173" mass="18832">MTQLVEYRVSIVDYSAPASTVFQGLESALERITGESMRSDQIAIGESLFWGITLDELLYKTHGTPYVDARDADPLGGCVNGARLARNAITHGAVLVQSIQGGLTFPLSFPLMFGEPAWLPVDRIMELASPPTSKRLAAQQASYATHFATRKPAEPPRQLRDWIVVAADAGFLL</sequence>
<evidence type="ECO:0000313" key="2">
    <source>
        <dbReference type="Proteomes" id="UP000016605"/>
    </source>
</evidence>
<comment type="caution">
    <text evidence="1">The sequence shown here is derived from an EMBL/GenBank/DDBJ whole genome shotgun (WGS) entry which is preliminary data.</text>
</comment>
<reference evidence="1 2" key="1">
    <citation type="submission" date="2013-08" db="EMBL/GenBank/DDBJ databases">
        <authorList>
            <person name="Weinstock G."/>
            <person name="Sodergren E."/>
            <person name="Wylie T."/>
            <person name="Fulton L."/>
            <person name="Fulton R."/>
            <person name="Fronick C."/>
            <person name="O'Laughlin M."/>
            <person name="Godfrey J."/>
            <person name="Miner T."/>
            <person name="Herter B."/>
            <person name="Appelbaum E."/>
            <person name="Cordes M."/>
            <person name="Lek S."/>
            <person name="Wollam A."/>
            <person name="Pepin K.H."/>
            <person name="Palsikar V.B."/>
            <person name="Mitreva M."/>
            <person name="Wilson R.K."/>
        </authorList>
    </citation>
    <scope>NUCLEOTIDE SEQUENCE [LARGE SCALE GENOMIC DNA]</scope>
    <source>
        <strain evidence="1 2">ATCC 14665</strain>
    </source>
</reference>
<dbReference type="AlphaFoldDB" id="U2T0M0"/>
<accession>U2T0M0</accession>
<name>U2T0M0_LEIAQ</name>
<organism evidence="1 2">
    <name type="scientific">Leifsonia aquatica ATCC 14665</name>
    <dbReference type="NCBI Taxonomy" id="1358026"/>
    <lineage>
        <taxon>Bacteria</taxon>
        <taxon>Bacillati</taxon>
        <taxon>Actinomycetota</taxon>
        <taxon>Actinomycetes</taxon>
        <taxon>Micrococcales</taxon>
        <taxon>Microbacteriaceae</taxon>
        <taxon>Leifsonia</taxon>
    </lineage>
</organism>
<dbReference type="EMBL" id="AWVQ01000342">
    <property type="protein sequence ID" value="ERK71023.1"/>
    <property type="molecule type" value="Genomic_DNA"/>
</dbReference>
<protein>
    <submittedName>
        <fullName evidence="1">Uncharacterized protein</fullName>
    </submittedName>
</protein>
<proteinExistence type="predicted"/>
<dbReference type="HOGENOM" id="CLU_1545722_0_0_11"/>
<gene>
    <name evidence="1" type="ORF">N136_02617</name>
</gene>